<dbReference type="PANTHER" id="PTHR43169">
    <property type="entry name" value="EXSB FAMILY PROTEIN"/>
    <property type="match status" value="1"/>
</dbReference>
<dbReference type="GO" id="GO:0004066">
    <property type="term" value="F:asparagine synthase (glutamine-hydrolyzing) activity"/>
    <property type="evidence" value="ECO:0007669"/>
    <property type="project" value="InterPro"/>
</dbReference>
<dbReference type="PANTHER" id="PTHR43169:SF2">
    <property type="entry name" value="NAD_GMP SYNTHASE DOMAIN-CONTAINING PROTEIN"/>
    <property type="match status" value="1"/>
</dbReference>
<protein>
    <recommendedName>
        <fullName evidence="2">Asparagine synthetase domain-containing protein</fullName>
    </recommendedName>
</protein>
<comment type="caution">
    <text evidence="3">The sequence shown here is derived from an EMBL/GenBank/DDBJ whole genome shotgun (WGS) entry which is preliminary data.</text>
</comment>
<reference evidence="3 4" key="1">
    <citation type="submission" date="2018-10" db="EMBL/GenBank/DDBJ databases">
        <title>Genomic Encyclopedia of Archaeal and Bacterial Type Strains, Phase II (KMG-II): from individual species to whole genera.</title>
        <authorList>
            <person name="Goeker M."/>
        </authorList>
    </citation>
    <scope>NUCLEOTIDE SEQUENCE [LARGE SCALE GENOMIC DNA]</scope>
    <source>
        <strain evidence="3 4">RP-AC37</strain>
    </source>
</reference>
<dbReference type="PIRSF" id="PIRSF006661">
    <property type="entry name" value="PP-lp_UCP006661"/>
    <property type="match status" value="1"/>
</dbReference>
<feature type="active site" description="Nucleophile and sulfur donor" evidence="1">
    <location>
        <position position="184"/>
    </location>
</feature>
<dbReference type="CDD" id="cd01990">
    <property type="entry name" value="LarE-like"/>
    <property type="match status" value="1"/>
</dbReference>
<dbReference type="EMBL" id="RBWV01000017">
    <property type="protein sequence ID" value="RKS67892.1"/>
    <property type="molecule type" value="Genomic_DNA"/>
</dbReference>
<evidence type="ECO:0000256" key="1">
    <source>
        <dbReference type="PIRSR" id="PIRSR006661-1"/>
    </source>
</evidence>
<gene>
    <name evidence="3" type="ORF">CLV35_3796</name>
</gene>
<dbReference type="SUPFAM" id="SSF52402">
    <property type="entry name" value="Adenine nucleotide alpha hydrolases-like"/>
    <property type="match status" value="1"/>
</dbReference>
<organism evidence="3 4">
    <name type="scientific">Motilibacter peucedani</name>
    <dbReference type="NCBI Taxonomy" id="598650"/>
    <lineage>
        <taxon>Bacteria</taxon>
        <taxon>Bacillati</taxon>
        <taxon>Actinomycetota</taxon>
        <taxon>Actinomycetes</taxon>
        <taxon>Motilibacterales</taxon>
        <taxon>Motilibacteraceae</taxon>
        <taxon>Motilibacter</taxon>
    </lineage>
</organism>
<feature type="domain" description="Asparagine synthetase" evidence="2">
    <location>
        <begin position="21"/>
        <end position="94"/>
    </location>
</feature>
<evidence type="ECO:0000259" key="2">
    <source>
        <dbReference type="Pfam" id="PF00733"/>
    </source>
</evidence>
<evidence type="ECO:0000313" key="4">
    <source>
        <dbReference type="Proteomes" id="UP000281955"/>
    </source>
</evidence>
<name>A0A420XJJ3_9ACTN</name>
<sequence length="275" mass="28964">MCESRQVGTRDDRLGALDADLAERGSLVVAFSGGVDSTFLLTRALDVLGADRVVAATGVSPSLSAQERAEAQALAASLGARHHEVQTDEGELEGYRANTGSRCYFCKSTLLDLLVPLASELGLAAVATGTNASDATDPFRPGMRAADERGVVAPLRDAGLTKDDVRAASAAAGLPTWDKPAAPCLASRIAYGVEVTPRRLARVERAELAVRGLAGELGVPLRDVRVRDLGDGVRVEVDERAVEPLRGRVEAAVRDFEGPVTVTAYRYGALNDALR</sequence>
<dbReference type="InterPro" id="IPR005232">
    <property type="entry name" value="LarE"/>
</dbReference>
<dbReference type="NCBIfam" id="TIGR00268">
    <property type="entry name" value="ATP-dependent sacrificial sulfur transferase LarE"/>
    <property type="match status" value="1"/>
</dbReference>
<proteinExistence type="predicted"/>
<dbReference type="Gene3D" id="3.40.50.620">
    <property type="entry name" value="HUPs"/>
    <property type="match status" value="1"/>
</dbReference>
<keyword evidence="4" id="KW-1185">Reference proteome</keyword>
<accession>A0A420XJJ3</accession>
<dbReference type="InterPro" id="IPR052188">
    <property type="entry name" value="Ni-pincer_cofactor_biosynth"/>
</dbReference>
<evidence type="ECO:0000313" key="3">
    <source>
        <dbReference type="EMBL" id="RKS67892.1"/>
    </source>
</evidence>
<dbReference type="InterPro" id="IPR001962">
    <property type="entry name" value="Asn_synthase"/>
</dbReference>
<dbReference type="Proteomes" id="UP000281955">
    <property type="component" value="Unassembled WGS sequence"/>
</dbReference>
<dbReference type="InterPro" id="IPR014729">
    <property type="entry name" value="Rossmann-like_a/b/a_fold"/>
</dbReference>
<dbReference type="GO" id="GO:0016783">
    <property type="term" value="F:sulfurtransferase activity"/>
    <property type="evidence" value="ECO:0007669"/>
    <property type="project" value="InterPro"/>
</dbReference>
<dbReference type="GO" id="GO:0006529">
    <property type="term" value="P:asparagine biosynthetic process"/>
    <property type="evidence" value="ECO:0007669"/>
    <property type="project" value="InterPro"/>
</dbReference>
<dbReference type="Pfam" id="PF00733">
    <property type="entry name" value="Asn_synthase"/>
    <property type="match status" value="1"/>
</dbReference>
<dbReference type="InParanoid" id="A0A420XJJ3"/>
<dbReference type="AlphaFoldDB" id="A0A420XJJ3"/>